<dbReference type="InterPro" id="IPR003663">
    <property type="entry name" value="Sugar/inositol_transpt"/>
</dbReference>
<keyword evidence="3 6" id="KW-1133">Transmembrane helix</keyword>
<evidence type="ECO:0000256" key="2">
    <source>
        <dbReference type="ARBA" id="ARBA00022692"/>
    </source>
</evidence>
<feature type="transmembrane region" description="Helical" evidence="6">
    <location>
        <begin position="157"/>
        <end position="175"/>
    </location>
</feature>
<evidence type="ECO:0000256" key="4">
    <source>
        <dbReference type="ARBA" id="ARBA00023136"/>
    </source>
</evidence>
<comment type="subcellular location">
    <subcellularLocation>
        <location evidence="1">Membrane</location>
        <topology evidence="1">Multi-pass membrane protein</topology>
    </subcellularLocation>
</comment>
<organism evidence="8 9">
    <name type="scientific">Periplaneta americana</name>
    <name type="common">American cockroach</name>
    <name type="synonym">Blatta americana</name>
    <dbReference type="NCBI Taxonomy" id="6978"/>
    <lineage>
        <taxon>Eukaryota</taxon>
        <taxon>Metazoa</taxon>
        <taxon>Ecdysozoa</taxon>
        <taxon>Arthropoda</taxon>
        <taxon>Hexapoda</taxon>
        <taxon>Insecta</taxon>
        <taxon>Pterygota</taxon>
        <taxon>Neoptera</taxon>
        <taxon>Polyneoptera</taxon>
        <taxon>Dictyoptera</taxon>
        <taxon>Blattodea</taxon>
        <taxon>Blattoidea</taxon>
        <taxon>Blattidae</taxon>
        <taxon>Blattinae</taxon>
        <taxon>Periplaneta</taxon>
    </lineage>
</organism>
<dbReference type="EMBL" id="JAJSOF020000040">
    <property type="protein sequence ID" value="KAJ4426145.1"/>
    <property type="molecule type" value="Genomic_DNA"/>
</dbReference>
<keyword evidence="9" id="KW-1185">Reference proteome</keyword>
<feature type="transmembrane region" description="Helical" evidence="6">
    <location>
        <begin position="71"/>
        <end position="91"/>
    </location>
</feature>
<dbReference type="PANTHER" id="PTHR48021:SF47">
    <property type="entry name" value="GH17672P"/>
    <property type="match status" value="1"/>
</dbReference>
<evidence type="ECO:0000256" key="1">
    <source>
        <dbReference type="ARBA" id="ARBA00004141"/>
    </source>
</evidence>
<dbReference type="InterPro" id="IPR005829">
    <property type="entry name" value="Sugar_transporter_CS"/>
</dbReference>
<feature type="transmembrane region" description="Helical" evidence="6">
    <location>
        <begin position="428"/>
        <end position="450"/>
    </location>
</feature>
<dbReference type="Gene3D" id="1.20.1250.20">
    <property type="entry name" value="MFS general substrate transporter like domains"/>
    <property type="match status" value="1"/>
</dbReference>
<dbReference type="Proteomes" id="UP001148838">
    <property type="component" value="Unassembled WGS sequence"/>
</dbReference>
<dbReference type="InterPro" id="IPR050549">
    <property type="entry name" value="MFS_Trehalose_Transporter"/>
</dbReference>
<dbReference type="PRINTS" id="PR00171">
    <property type="entry name" value="SUGRTRNSPORT"/>
</dbReference>
<feature type="transmembrane region" description="Helical" evidence="6">
    <location>
        <begin position="266"/>
        <end position="286"/>
    </location>
</feature>
<dbReference type="SUPFAM" id="SSF103473">
    <property type="entry name" value="MFS general substrate transporter"/>
    <property type="match status" value="1"/>
</dbReference>
<feature type="transmembrane region" description="Helical" evidence="6">
    <location>
        <begin position="122"/>
        <end position="145"/>
    </location>
</feature>
<evidence type="ECO:0000256" key="6">
    <source>
        <dbReference type="SAM" id="Phobius"/>
    </source>
</evidence>
<feature type="transmembrane region" description="Helical" evidence="6">
    <location>
        <begin position="401"/>
        <end position="422"/>
    </location>
</feature>
<feature type="transmembrane region" description="Helical" evidence="6">
    <location>
        <begin position="331"/>
        <end position="353"/>
    </location>
</feature>
<accession>A0ABQ8RWT5</accession>
<feature type="transmembrane region" description="Helical" evidence="6">
    <location>
        <begin position="181"/>
        <end position="202"/>
    </location>
</feature>
<sequence length="570" mass="62814">MSNIDTQNDARELRKKKWKSKLRQIIAASVANLSSVAYGMAMSWPTPSLPLLKTGKPLLDGRIISVEEETWLGSLVFFGALVSSPISSYVSQKYGRKIAGYSIVIPFIVSWLFIVLSESLYLFYISRFSLGLCCGGVLVFCPMYVGEIAEDSIRGALGTFRSALVDIAFIIMYAVGPLISIKNMAIICVFIPIVFAFGYYWMPESPLYLMKNGRSQEAMESLLWLRGGDAQAAEVEMMKLTALVKKNKSVNTSIKSLLSSRGTRRALVICIVLGASIQLSGIYPVLNYAVSIFEQTGGSVDPNTATLIIAIVQMIGSLVALFLLDIAGRRLLIIVTQTIMCICLAGLGIYFFLQQQNYDLISVGFLPILFVGLFVFLLSVGLGTVGYVVMSEMFKAEARGIATTVTTITVWLTAFMSTKLYVNIIDLLGLHGCYWLFAFFCIGCAVFTIFKVPETKNRSLESILHELDSDVKSDEEGVEITAGRSKITERHDPKLQEYCVCPQNMPQFDSEGIPNQAPETNKPMVINGPTSRNREGSDQVSVSVEAKQLGHLYLSIDQETFDPSTGEPYD</sequence>
<feature type="transmembrane region" description="Helical" evidence="6">
    <location>
        <begin position="25"/>
        <end position="44"/>
    </location>
</feature>
<proteinExistence type="predicted"/>
<gene>
    <name evidence="8" type="ORF">ANN_26954</name>
</gene>
<feature type="domain" description="Major facilitator superfamily (MFS) profile" evidence="7">
    <location>
        <begin position="27"/>
        <end position="456"/>
    </location>
</feature>
<dbReference type="PROSITE" id="PS50850">
    <property type="entry name" value="MFS"/>
    <property type="match status" value="1"/>
</dbReference>
<evidence type="ECO:0000256" key="5">
    <source>
        <dbReference type="SAM" id="MobiDB-lite"/>
    </source>
</evidence>
<dbReference type="PANTHER" id="PTHR48021">
    <property type="match status" value="1"/>
</dbReference>
<dbReference type="InterPro" id="IPR036259">
    <property type="entry name" value="MFS_trans_sf"/>
</dbReference>
<feature type="transmembrane region" description="Helical" evidence="6">
    <location>
        <begin position="365"/>
        <end position="389"/>
    </location>
</feature>
<evidence type="ECO:0000256" key="3">
    <source>
        <dbReference type="ARBA" id="ARBA00022989"/>
    </source>
</evidence>
<dbReference type="PROSITE" id="PS00216">
    <property type="entry name" value="SUGAR_TRANSPORT_1"/>
    <property type="match status" value="1"/>
</dbReference>
<feature type="transmembrane region" description="Helical" evidence="6">
    <location>
        <begin position="98"/>
        <end position="116"/>
    </location>
</feature>
<keyword evidence="4 6" id="KW-0472">Membrane</keyword>
<evidence type="ECO:0000259" key="7">
    <source>
        <dbReference type="PROSITE" id="PS50850"/>
    </source>
</evidence>
<evidence type="ECO:0000313" key="9">
    <source>
        <dbReference type="Proteomes" id="UP001148838"/>
    </source>
</evidence>
<keyword evidence="2 6" id="KW-0812">Transmembrane</keyword>
<name>A0ABQ8RWT5_PERAM</name>
<comment type="caution">
    <text evidence="8">The sequence shown here is derived from an EMBL/GenBank/DDBJ whole genome shotgun (WGS) entry which is preliminary data.</text>
</comment>
<evidence type="ECO:0000313" key="8">
    <source>
        <dbReference type="EMBL" id="KAJ4426145.1"/>
    </source>
</evidence>
<dbReference type="InterPro" id="IPR020846">
    <property type="entry name" value="MFS_dom"/>
</dbReference>
<feature type="transmembrane region" description="Helical" evidence="6">
    <location>
        <begin position="306"/>
        <end position="324"/>
    </location>
</feature>
<protein>
    <recommendedName>
        <fullName evidence="7">Major facilitator superfamily (MFS) profile domain-containing protein</fullName>
    </recommendedName>
</protein>
<dbReference type="Pfam" id="PF00083">
    <property type="entry name" value="Sugar_tr"/>
    <property type="match status" value="1"/>
</dbReference>
<feature type="region of interest" description="Disordered" evidence="5">
    <location>
        <begin position="510"/>
        <end position="542"/>
    </location>
</feature>
<reference evidence="8 9" key="1">
    <citation type="journal article" date="2022" name="Allergy">
        <title>Genome assembly and annotation of Periplaneta americana reveal a comprehensive cockroach allergen profile.</title>
        <authorList>
            <person name="Wang L."/>
            <person name="Xiong Q."/>
            <person name="Saelim N."/>
            <person name="Wang L."/>
            <person name="Nong W."/>
            <person name="Wan A.T."/>
            <person name="Shi M."/>
            <person name="Liu X."/>
            <person name="Cao Q."/>
            <person name="Hui J.H.L."/>
            <person name="Sookrung N."/>
            <person name="Leung T.F."/>
            <person name="Tungtrongchitr A."/>
            <person name="Tsui S.K.W."/>
        </authorList>
    </citation>
    <scope>NUCLEOTIDE SEQUENCE [LARGE SCALE GENOMIC DNA]</scope>
    <source>
        <strain evidence="8">PWHHKU_190912</strain>
    </source>
</reference>
<dbReference type="InterPro" id="IPR005828">
    <property type="entry name" value="MFS_sugar_transport-like"/>
</dbReference>